<dbReference type="CDD" id="cd08916">
    <property type="entry name" value="TrHb3_P"/>
    <property type="match status" value="1"/>
</dbReference>
<dbReference type="Proteomes" id="UP001350748">
    <property type="component" value="Unassembled WGS sequence"/>
</dbReference>
<evidence type="ECO:0000256" key="1">
    <source>
        <dbReference type="ARBA" id="ARBA00022448"/>
    </source>
</evidence>
<organism evidence="5 6">
    <name type="scientific">Methylocystis borbori</name>
    <dbReference type="NCBI Taxonomy" id="3118750"/>
    <lineage>
        <taxon>Bacteria</taxon>
        <taxon>Pseudomonadati</taxon>
        <taxon>Pseudomonadota</taxon>
        <taxon>Alphaproteobacteria</taxon>
        <taxon>Hyphomicrobiales</taxon>
        <taxon>Methylocystaceae</taxon>
        <taxon>Methylocystis</taxon>
    </lineage>
</organism>
<sequence>MNEPDNAEIEAAIEKLVDVFYTRARQDALLGPIFEAKVQDWDAHMRLVADFWSKILLKTNRYAGQPFPAHLQLPIEPRHIDHWLALFSDTTEAILPEPYAQTALEKARMMGESFKAGLFPFIDKEGRPSRHPPA</sequence>
<keyword evidence="2" id="KW-0349">Heme</keyword>
<dbReference type="Pfam" id="PF01152">
    <property type="entry name" value="Bac_globin"/>
    <property type="match status" value="1"/>
</dbReference>
<dbReference type="SUPFAM" id="SSF46458">
    <property type="entry name" value="Globin-like"/>
    <property type="match status" value="1"/>
</dbReference>
<dbReference type="EMBL" id="JAZHYN010000017">
    <property type="protein sequence ID" value="MEF3366433.1"/>
    <property type="molecule type" value="Genomic_DNA"/>
</dbReference>
<evidence type="ECO:0000256" key="4">
    <source>
        <dbReference type="ARBA" id="ARBA00023004"/>
    </source>
</evidence>
<accession>A0ABU7XGB6</accession>
<keyword evidence="3" id="KW-0479">Metal-binding</keyword>
<evidence type="ECO:0000313" key="5">
    <source>
        <dbReference type="EMBL" id="MEF3366433.1"/>
    </source>
</evidence>
<proteinExistence type="predicted"/>
<dbReference type="InterPro" id="IPR012292">
    <property type="entry name" value="Globin/Proto"/>
</dbReference>
<evidence type="ECO:0000256" key="2">
    <source>
        <dbReference type="ARBA" id="ARBA00022617"/>
    </source>
</evidence>
<reference evidence="5 6" key="1">
    <citation type="submission" date="2024-02" db="EMBL/GenBank/DDBJ databases">
        <authorList>
            <person name="Grouzdev D."/>
        </authorList>
    </citation>
    <scope>NUCLEOTIDE SEQUENCE [LARGE SCALE GENOMIC DNA]</scope>
    <source>
        <strain evidence="5 6">9N</strain>
    </source>
</reference>
<dbReference type="RefSeq" id="WP_332081444.1">
    <property type="nucleotide sequence ID" value="NZ_JAZHYN010000017.1"/>
</dbReference>
<dbReference type="InterPro" id="IPR001486">
    <property type="entry name" value="Hemoglobin_trunc"/>
</dbReference>
<protein>
    <submittedName>
        <fullName evidence="5">Group III truncated hemoglobin</fullName>
    </submittedName>
</protein>
<gene>
    <name evidence="5" type="ORF">V3H18_07790</name>
</gene>
<keyword evidence="1" id="KW-0813">Transport</keyword>
<dbReference type="Gene3D" id="1.10.490.10">
    <property type="entry name" value="Globins"/>
    <property type="match status" value="1"/>
</dbReference>
<dbReference type="InterPro" id="IPR009050">
    <property type="entry name" value="Globin-like_sf"/>
</dbReference>
<keyword evidence="6" id="KW-1185">Reference proteome</keyword>
<evidence type="ECO:0000313" key="6">
    <source>
        <dbReference type="Proteomes" id="UP001350748"/>
    </source>
</evidence>
<name>A0ABU7XGB6_9HYPH</name>
<evidence type="ECO:0000256" key="3">
    <source>
        <dbReference type="ARBA" id="ARBA00022723"/>
    </source>
</evidence>
<keyword evidence="4" id="KW-0408">Iron</keyword>
<comment type="caution">
    <text evidence="5">The sequence shown here is derived from an EMBL/GenBank/DDBJ whole genome shotgun (WGS) entry which is preliminary data.</text>
</comment>